<evidence type="ECO:0000259" key="1">
    <source>
        <dbReference type="Pfam" id="PF13799"/>
    </source>
</evidence>
<gene>
    <name evidence="2" type="ORF">D1B32_21355</name>
</gene>
<protein>
    <submittedName>
        <fullName evidence="2">DUF4183 domain-containing protein</fullName>
    </submittedName>
</protein>
<organism evidence="2 3">
    <name type="scientific">Oceanobacillus profundus</name>
    <dbReference type="NCBI Taxonomy" id="372463"/>
    <lineage>
        <taxon>Bacteria</taxon>
        <taxon>Bacillati</taxon>
        <taxon>Bacillota</taxon>
        <taxon>Bacilli</taxon>
        <taxon>Bacillales</taxon>
        <taxon>Bacillaceae</taxon>
        <taxon>Oceanobacillus</taxon>
    </lineage>
</organism>
<accession>A0A417YAQ0</accession>
<evidence type="ECO:0000313" key="2">
    <source>
        <dbReference type="EMBL" id="RHW29586.1"/>
    </source>
</evidence>
<dbReference type="EMBL" id="QWEH01000023">
    <property type="protein sequence ID" value="RHW29586.1"/>
    <property type="molecule type" value="Genomic_DNA"/>
</dbReference>
<comment type="caution">
    <text evidence="2">The sequence shown here is derived from an EMBL/GenBank/DDBJ whole genome shotgun (WGS) entry which is preliminary data.</text>
</comment>
<proteinExistence type="predicted"/>
<sequence>MVNTTSEFRIKIPIKPARKINKVDTYQYNALSDGKSLLYTNKDELKQYGNRGILDPMKVSYVNLFINGVLQPPVTYEIKEGILQLKTSDVPPEGAPINLQFITIHQS</sequence>
<keyword evidence="3" id="KW-1185">Reference proteome</keyword>
<reference evidence="2 3" key="1">
    <citation type="journal article" date="2007" name="Int. J. Syst. Evol. Microbiol.">
        <title>Oceanobacillus profundus sp. nov., isolated from a deep-sea sediment core.</title>
        <authorList>
            <person name="Kim Y.G."/>
            <person name="Choi D.H."/>
            <person name="Hyun S."/>
            <person name="Cho B.C."/>
        </authorList>
    </citation>
    <scope>NUCLEOTIDE SEQUENCE [LARGE SCALE GENOMIC DNA]</scope>
    <source>
        <strain evidence="2 3">DSM 18246</strain>
    </source>
</reference>
<dbReference type="InterPro" id="IPR025237">
    <property type="entry name" value="DUF4183"/>
</dbReference>
<dbReference type="AlphaFoldDB" id="A0A417YAQ0"/>
<name>A0A417YAQ0_9BACI</name>
<dbReference type="OrthoDB" id="2455205at2"/>
<dbReference type="Proteomes" id="UP000285456">
    <property type="component" value="Unassembled WGS sequence"/>
</dbReference>
<feature type="domain" description="DUF4183" evidence="1">
    <location>
        <begin position="29"/>
        <end position="101"/>
    </location>
</feature>
<evidence type="ECO:0000313" key="3">
    <source>
        <dbReference type="Proteomes" id="UP000285456"/>
    </source>
</evidence>
<dbReference type="Pfam" id="PF13799">
    <property type="entry name" value="DUF4183"/>
    <property type="match status" value="1"/>
</dbReference>